<accession>A0A8S9ZDR1</accession>
<evidence type="ECO:0000313" key="2">
    <source>
        <dbReference type="Proteomes" id="UP000605970"/>
    </source>
</evidence>
<proteinExistence type="predicted"/>
<protein>
    <submittedName>
        <fullName evidence="1">Uncharacterized protein</fullName>
    </submittedName>
</protein>
<dbReference type="EMBL" id="JABEBT010000140">
    <property type="protein sequence ID" value="KAF7629844.1"/>
    <property type="molecule type" value="Genomic_DNA"/>
</dbReference>
<gene>
    <name evidence="1" type="ORF">Mgra_00009170</name>
</gene>
<reference evidence="1" key="1">
    <citation type="journal article" date="2020" name="Ecol. Evol.">
        <title>Genome structure and content of the rice root-knot nematode (Meloidogyne graminicola).</title>
        <authorList>
            <person name="Phan N.T."/>
            <person name="Danchin E.G.J."/>
            <person name="Klopp C."/>
            <person name="Perfus-Barbeoch L."/>
            <person name="Kozlowski D.K."/>
            <person name="Koutsovoulos G.D."/>
            <person name="Lopez-Roques C."/>
            <person name="Bouchez O."/>
            <person name="Zahm M."/>
            <person name="Besnard G."/>
            <person name="Bellafiore S."/>
        </authorList>
    </citation>
    <scope>NUCLEOTIDE SEQUENCE</scope>
    <source>
        <strain evidence="1">VN-18</strain>
    </source>
</reference>
<sequence>KYYLILIIKILNFFSYLNRNKKENSLNL</sequence>
<name>A0A8S9ZDR1_9BILA</name>
<dbReference type="Proteomes" id="UP000605970">
    <property type="component" value="Unassembled WGS sequence"/>
</dbReference>
<comment type="caution">
    <text evidence="1">The sequence shown here is derived from an EMBL/GenBank/DDBJ whole genome shotgun (WGS) entry which is preliminary data.</text>
</comment>
<organism evidence="1 2">
    <name type="scientific">Meloidogyne graminicola</name>
    <dbReference type="NCBI Taxonomy" id="189291"/>
    <lineage>
        <taxon>Eukaryota</taxon>
        <taxon>Metazoa</taxon>
        <taxon>Ecdysozoa</taxon>
        <taxon>Nematoda</taxon>
        <taxon>Chromadorea</taxon>
        <taxon>Rhabditida</taxon>
        <taxon>Tylenchina</taxon>
        <taxon>Tylenchomorpha</taxon>
        <taxon>Tylenchoidea</taxon>
        <taxon>Meloidogynidae</taxon>
        <taxon>Meloidogyninae</taxon>
        <taxon>Meloidogyne</taxon>
    </lineage>
</organism>
<dbReference type="AlphaFoldDB" id="A0A8S9ZDR1"/>
<feature type="non-terminal residue" evidence="1">
    <location>
        <position position="1"/>
    </location>
</feature>
<evidence type="ECO:0000313" key="1">
    <source>
        <dbReference type="EMBL" id="KAF7629844.1"/>
    </source>
</evidence>
<keyword evidence="2" id="KW-1185">Reference proteome</keyword>